<dbReference type="InterPro" id="IPR050237">
    <property type="entry name" value="ATP-dep_AMP-bd_enzyme"/>
</dbReference>
<dbReference type="PANTHER" id="PTHR43767">
    <property type="entry name" value="LONG-CHAIN-FATTY-ACID--COA LIGASE"/>
    <property type="match status" value="1"/>
</dbReference>
<dbReference type="InterPro" id="IPR000873">
    <property type="entry name" value="AMP-dep_synth/lig_dom"/>
</dbReference>
<evidence type="ECO:0000313" key="3">
    <source>
        <dbReference type="Proteomes" id="UP001063816"/>
    </source>
</evidence>
<keyword evidence="3" id="KW-1185">Reference proteome</keyword>
<dbReference type="SUPFAM" id="SSF56801">
    <property type="entry name" value="Acetyl-CoA synthetase-like"/>
    <property type="match status" value="1"/>
</dbReference>
<protein>
    <submittedName>
        <fullName evidence="2">AMP-binding protein</fullName>
    </submittedName>
</protein>
<dbReference type="Proteomes" id="UP001063816">
    <property type="component" value="Unassembled WGS sequence"/>
</dbReference>
<dbReference type="InterPro" id="IPR042099">
    <property type="entry name" value="ANL_N_sf"/>
</dbReference>
<dbReference type="RefSeq" id="WP_271282641.1">
    <property type="nucleotide sequence ID" value="NZ_JAMGZK010000048.1"/>
</dbReference>
<evidence type="ECO:0000259" key="1">
    <source>
        <dbReference type="Pfam" id="PF00501"/>
    </source>
</evidence>
<dbReference type="InterPro" id="IPR045851">
    <property type="entry name" value="AMP-bd_C_sf"/>
</dbReference>
<name>A0A9J6Q206_9ENTR</name>
<dbReference type="PANTHER" id="PTHR43767:SF1">
    <property type="entry name" value="NONRIBOSOMAL PEPTIDE SYNTHASE PES1 (EUROFUNG)-RELATED"/>
    <property type="match status" value="1"/>
</dbReference>
<reference evidence="2" key="1">
    <citation type="submission" date="2022-05" db="EMBL/GenBank/DDBJ databases">
        <title>Description of a novel species of Leclercia; Leclercia tamurae and the Proposal for a Novel Genus Silvania gen. nov. Containing Two Novel Species Silvania hatchlandensis sp. nov. and Silvania confinis sp. nov. Isolated from the Rhizosphere of Oak.</title>
        <authorList>
            <person name="Maddock D.W."/>
            <person name="Brady C.L."/>
            <person name="Denman S."/>
            <person name="Arnold D."/>
        </authorList>
    </citation>
    <scope>NUCLEOTIDE SEQUENCE</scope>
    <source>
        <strain evidence="2">H19S6</strain>
    </source>
</reference>
<dbReference type="AlphaFoldDB" id="A0A9J6Q206"/>
<accession>A0A9J6Q206</accession>
<feature type="domain" description="AMP-dependent synthetase/ligase" evidence="1">
    <location>
        <begin position="126"/>
        <end position="284"/>
    </location>
</feature>
<evidence type="ECO:0000313" key="2">
    <source>
        <dbReference type="EMBL" id="MCU6665041.1"/>
    </source>
</evidence>
<dbReference type="Gene3D" id="3.30.300.30">
    <property type="match status" value="1"/>
</dbReference>
<comment type="caution">
    <text evidence="2">The sequence shown here is derived from an EMBL/GenBank/DDBJ whole genome shotgun (WGS) entry which is preliminary data.</text>
</comment>
<organism evidence="2 3">
    <name type="scientific">Silvania hatchlandensis</name>
    <dbReference type="NCBI Taxonomy" id="2926469"/>
    <lineage>
        <taxon>Bacteria</taxon>
        <taxon>Pseudomonadati</taxon>
        <taxon>Pseudomonadota</taxon>
        <taxon>Gammaproteobacteria</taxon>
        <taxon>Enterobacterales</taxon>
        <taxon>Enterobacteriaceae</taxon>
        <taxon>Silvania</taxon>
    </lineage>
</organism>
<dbReference type="EMBL" id="JAMGZK010000048">
    <property type="protein sequence ID" value="MCU6665041.1"/>
    <property type="molecule type" value="Genomic_DNA"/>
</dbReference>
<gene>
    <name evidence="2" type="ORF">M8014_11880</name>
</gene>
<dbReference type="GO" id="GO:0016878">
    <property type="term" value="F:acid-thiol ligase activity"/>
    <property type="evidence" value="ECO:0007669"/>
    <property type="project" value="UniProtKB-ARBA"/>
</dbReference>
<dbReference type="Gene3D" id="3.40.50.12780">
    <property type="entry name" value="N-terminal domain of ligase-like"/>
    <property type="match status" value="1"/>
</dbReference>
<proteinExistence type="predicted"/>
<dbReference type="Pfam" id="PF00501">
    <property type="entry name" value="AMP-binding"/>
    <property type="match status" value="1"/>
</dbReference>
<sequence>MHSALPVRQWLNAPRPDDTPVAWSGDRGWTLGQLRDDVSSLTTYLQQQEGERWALCFDDSYLFIVALLAMLHAGKIPVIPGHSRVLLLEKQQALFDGLLSDRALRYSGRLRVVSATRRSHAPFLPLPDIADAAFIELFTSGSTGAPKRVVKTITDLDREAAQLATLFGERLIGCRVVASVAPYHQYGLTFRLFLPLSLGLVVHLAIIEYSEQLAALDPQYRYLFISSPAFLKRIDTQLSAPPVAMLISAGGALEWKTVEKTHRWLNIWPDEIYGSTETGVLAWRHYQKEGLLWRPLPGVHFHQDQDGLRVASPFIPHGEEWPLDDVLQFDATGAFRLVGRRDRVVKIEEKRISLDEIEQHLLALEGICEAAALPIVRNGRQGIGALLVLDGAAREQRKQRDNNAQEQAWRRALRPWLDPVAVPRDWRIVDEIPVNSMNKRVYAQLQELFHENP</sequence>